<dbReference type="Proteomes" id="UP000315226">
    <property type="component" value="Unassembled WGS sequence"/>
</dbReference>
<dbReference type="AlphaFoldDB" id="A0A4Y3RJN8"/>
<gene>
    <name evidence="4" type="ORF">SGA01_31940</name>
</gene>
<evidence type="ECO:0000259" key="3">
    <source>
        <dbReference type="Pfam" id="PF01471"/>
    </source>
</evidence>
<dbReference type="PANTHER" id="PTHR30469">
    <property type="entry name" value="MULTIDRUG RESISTANCE PROTEIN MDTA"/>
    <property type="match status" value="1"/>
</dbReference>
<evidence type="ECO:0000313" key="4">
    <source>
        <dbReference type="EMBL" id="GEB57589.1"/>
    </source>
</evidence>
<keyword evidence="2" id="KW-0472">Membrane</keyword>
<proteinExistence type="predicted"/>
<dbReference type="InterPro" id="IPR036365">
    <property type="entry name" value="PGBD-like_sf"/>
</dbReference>
<dbReference type="GO" id="GO:1990281">
    <property type="term" value="C:efflux pump complex"/>
    <property type="evidence" value="ECO:0007669"/>
    <property type="project" value="TreeGrafter"/>
</dbReference>
<dbReference type="EMBL" id="BJMN01000019">
    <property type="protein sequence ID" value="GEB57589.1"/>
    <property type="molecule type" value="Genomic_DNA"/>
</dbReference>
<evidence type="ECO:0000256" key="1">
    <source>
        <dbReference type="SAM" id="MobiDB-lite"/>
    </source>
</evidence>
<evidence type="ECO:0000256" key="2">
    <source>
        <dbReference type="SAM" id="Phobius"/>
    </source>
</evidence>
<dbReference type="InterPro" id="IPR036366">
    <property type="entry name" value="PGBDSf"/>
</dbReference>
<evidence type="ECO:0000313" key="5">
    <source>
        <dbReference type="Proteomes" id="UP000315226"/>
    </source>
</evidence>
<reference evidence="4 5" key="1">
    <citation type="submission" date="2019-06" db="EMBL/GenBank/DDBJ databases">
        <title>Whole genome shotgun sequence of Streptomyces gardneri NBRC 12865.</title>
        <authorList>
            <person name="Hosoyama A."/>
            <person name="Uohara A."/>
            <person name="Ohji S."/>
            <person name="Ichikawa N."/>
        </authorList>
    </citation>
    <scope>NUCLEOTIDE SEQUENCE [LARGE SCALE GENOMIC DNA]</scope>
    <source>
        <strain evidence="4 5">NBRC 12865</strain>
    </source>
</reference>
<dbReference type="OrthoDB" id="3268648at2"/>
<name>A0A4Y3RJN8_9ACTN</name>
<feature type="domain" description="Peptidoglycan binding-like" evidence="3">
    <location>
        <begin position="142"/>
        <end position="192"/>
    </location>
</feature>
<keyword evidence="5" id="KW-1185">Reference proteome</keyword>
<dbReference type="Gene3D" id="1.10.101.10">
    <property type="entry name" value="PGBD-like superfamily/PGBD"/>
    <property type="match status" value="1"/>
</dbReference>
<sequence>MTVDQITAPAPADVESGGTRRKRRRVVVPLVLVAAIGGAAAWGTTRPWEPRGSVAEQPLLSHGVVAVEQGSLSSSIQVLGTLGYDAPTSVVASGRGTFTALPAVGSVVKAGGRLYEVDGRPVVLMTGIRPLWRDLGPGVTDGPDVEQLKRNLIRLGHADGLGLTVDEKFAKGTATAVKRWQKSLGVKQTGTVALGTVVMLPQAGVRLHKVGAQLGSPVGASPVLTVTSTHLVAVVQPADNQLSRFKPDGKVVVRLAEGGTVQGRIRSLIRGGGADGEEGDGGPGGSGGGQHKTTVTIVLDDQRDVRRAGPSSVTVNVVGDTAADALIVPVTALLALDGGGYGVKVVSGTTTRLVKVQLGLVADARAQISGAVKRGDQVVIPK</sequence>
<dbReference type="RefSeq" id="WP_141297120.1">
    <property type="nucleotide sequence ID" value="NZ_BJMN01000019.1"/>
</dbReference>
<feature type="compositionally biased region" description="Gly residues" evidence="1">
    <location>
        <begin position="281"/>
        <end position="290"/>
    </location>
</feature>
<organism evidence="4 5">
    <name type="scientific">Streptomyces gardneri</name>
    <dbReference type="NCBI Taxonomy" id="66892"/>
    <lineage>
        <taxon>Bacteria</taxon>
        <taxon>Bacillati</taxon>
        <taxon>Actinomycetota</taxon>
        <taxon>Actinomycetes</taxon>
        <taxon>Kitasatosporales</taxon>
        <taxon>Streptomycetaceae</taxon>
        <taxon>Streptomyces</taxon>
    </lineage>
</organism>
<protein>
    <submittedName>
        <fullName evidence="4">Peptidoglycan-binding protein</fullName>
    </submittedName>
</protein>
<dbReference type="Pfam" id="PF01471">
    <property type="entry name" value="PG_binding_1"/>
    <property type="match status" value="1"/>
</dbReference>
<dbReference type="Gene3D" id="2.40.420.20">
    <property type="match status" value="1"/>
</dbReference>
<dbReference type="PANTHER" id="PTHR30469:SF15">
    <property type="entry name" value="HLYD FAMILY OF SECRETION PROTEINS"/>
    <property type="match status" value="1"/>
</dbReference>
<comment type="caution">
    <text evidence="4">The sequence shown here is derived from an EMBL/GenBank/DDBJ whole genome shotgun (WGS) entry which is preliminary data.</text>
</comment>
<keyword evidence="2" id="KW-1133">Transmembrane helix</keyword>
<feature type="region of interest" description="Disordered" evidence="1">
    <location>
        <begin position="270"/>
        <end position="292"/>
    </location>
</feature>
<dbReference type="InterPro" id="IPR002477">
    <property type="entry name" value="Peptidoglycan-bd-like"/>
</dbReference>
<dbReference type="GO" id="GO:0015562">
    <property type="term" value="F:efflux transmembrane transporter activity"/>
    <property type="evidence" value="ECO:0007669"/>
    <property type="project" value="TreeGrafter"/>
</dbReference>
<accession>A0A4Y3RJN8</accession>
<keyword evidence="2" id="KW-0812">Transmembrane</keyword>
<feature type="transmembrane region" description="Helical" evidence="2">
    <location>
        <begin position="26"/>
        <end position="43"/>
    </location>
</feature>
<dbReference type="SUPFAM" id="SSF47090">
    <property type="entry name" value="PGBD-like"/>
    <property type="match status" value="1"/>
</dbReference>